<dbReference type="Gene3D" id="1.10.10.10">
    <property type="entry name" value="Winged helix-like DNA-binding domain superfamily/Winged helix DNA-binding domain"/>
    <property type="match status" value="2"/>
</dbReference>
<evidence type="ECO:0000256" key="4">
    <source>
        <dbReference type="ARBA" id="ARBA00023306"/>
    </source>
</evidence>
<keyword evidence="7" id="KW-1185">Reference proteome</keyword>
<keyword evidence="3" id="KW-0159">Chromosome partition</keyword>
<evidence type="ECO:0000313" key="6">
    <source>
        <dbReference type="EMBL" id="MBC3831008.1"/>
    </source>
</evidence>
<evidence type="ECO:0000256" key="5">
    <source>
        <dbReference type="SAM" id="MobiDB-lite"/>
    </source>
</evidence>
<dbReference type="Proteomes" id="UP000643610">
    <property type="component" value="Unassembled WGS sequence"/>
</dbReference>
<evidence type="ECO:0000256" key="2">
    <source>
        <dbReference type="ARBA" id="ARBA00022618"/>
    </source>
</evidence>
<proteinExistence type="predicted"/>
<gene>
    <name evidence="6" type="primary">scpB</name>
    <name evidence="6" type="ORF">H8K33_05775</name>
</gene>
<dbReference type="InterPro" id="IPR005234">
    <property type="entry name" value="ScpB_csome_segregation"/>
</dbReference>
<dbReference type="PANTHER" id="PTHR34298">
    <property type="entry name" value="SEGREGATION AND CONDENSATION PROTEIN B"/>
    <property type="match status" value="1"/>
</dbReference>
<dbReference type="RefSeq" id="WP_186890043.1">
    <property type="nucleotide sequence ID" value="NZ_JACOFU010000002.1"/>
</dbReference>
<dbReference type="EMBL" id="JACOFU010000002">
    <property type="protein sequence ID" value="MBC3831008.1"/>
    <property type="molecule type" value="Genomic_DNA"/>
</dbReference>
<keyword evidence="1" id="KW-0963">Cytoplasm</keyword>
<dbReference type="NCBIfam" id="TIGR00281">
    <property type="entry name" value="SMC-Scp complex subunit ScpB"/>
    <property type="match status" value="1"/>
</dbReference>
<evidence type="ECO:0000313" key="7">
    <source>
        <dbReference type="Proteomes" id="UP000643610"/>
    </source>
</evidence>
<sequence length="334" mass="36578">MNTADAKRVLETALLCAHEPLTINTMKKLFVDSSDQEDLVGADTIKLMLEEVRQDWSDKGIMLVSLSTGWRFQSRPEMRAFIDRLNPEKPPKYSRATLETLAIIAYRQPVTRGDIEEIRGVAVASQMVKTLEDRGWIETIGHREVPGRPALFATTKQFLSDLGLASLDQLPPLQQIGQEEAEDALPSKDDSPELNMFDGIEALVEVADASTVNVEAVGDESPSNDDGNAELAADVSEGGAPETEIENNTIKIDKDEIEVNEQVSTQISTQISAQEELSNVVVEDRAADALENEAASDVILDDVAMMADTNIDEVVEADAEALTPFKPESDNEHK</sequence>
<name>A0ABR6XNP6_9BURK</name>
<keyword evidence="2" id="KW-0132">Cell division</keyword>
<dbReference type="Pfam" id="PF04079">
    <property type="entry name" value="SMC_ScpB"/>
    <property type="match status" value="1"/>
</dbReference>
<protein>
    <submittedName>
        <fullName evidence="6">SMC-Scp complex subunit ScpB</fullName>
    </submittedName>
</protein>
<feature type="region of interest" description="Disordered" evidence="5">
    <location>
        <begin position="217"/>
        <end position="240"/>
    </location>
</feature>
<evidence type="ECO:0000256" key="3">
    <source>
        <dbReference type="ARBA" id="ARBA00022829"/>
    </source>
</evidence>
<dbReference type="SUPFAM" id="SSF46785">
    <property type="entry name" value="Winged helix' DNA-binding domain"/>
    <property type="match status" value="2"/>
</dbReference>
<comment type="caution">
    <text evidence="6">The sequence shown here is derived from an EMBL/GenBank/DDBJ whole genome shotgun (WGS) entry which is preliminary data.</text>
</comment>
<dbReference type="InterPro" id="IPR036390">
    <property type="entry name" value="WH_DNA-bd_sf"/>
</dbReference>
<keyword evidence="4" id="KW-0131">Cell cycle</keyword>
<reference evidence="6 7" key="1">
    <citation type="submission" date="2020-08" db="EMBL/GenBank/DDBJ databases">
        <title>Novel species isolated from subtropical streams in China.</title>
        <authorList>
            <person name="Lu H."/>
        </authorList>
    </citation>
    <scope>NUCLEOTIDE SEQUENCE [LARGE SCALE GENOMIC DNA]</scope>
    <source>
        <strain evidence="6 7">KCTC 52442</strain>
    </source>
</reference>
<dbReference type="InterPro" id="IPR036388">
    <property type="entry name" value="WH-like_DNA-bd_sf"/>
</dbReference>
<evidence type="ECO:0000256" key="1">
    <source>
        <dbReference type="ARBA" id="ARBA00022490"/>
    </source>
</evidence>
<dbReference type="PANTHER" id="PTHR34298:SF2">
    <property type="entry name" value="SEGREGATION AND CONDENSATION PROTEIN B"/>
    <property type="match status" value="1"/>
</dbReference>
<accession>A0ABR6XNP6</accession>
<organism evidence="6 7">
    <name type="scientific">Undibacterium amnicola</name>
    <dbReference type="NCBI Taxonomy" id="1834038"/>
    <lineage>
        <taxon>Bacteria</taxon>
        <taxon>Pseudomonadati</taxon>
        <taxon>Pseudomonadota</taxon>
        <taxon>Betaproteobacteria</taxon>
        <taxon>Burkholderiales</taxon>
        <taxon>Oxalobacteraceae</taxon>
        <taxon>Undibacterium</taxon>
    </lineage>
</organism>